<proteinExistence type="predicted"/>
<dbReference type="OrthoDB" id="9815099at2"/>
<dbReference type="CDD" id="cd04301">
    <property type="entry name" value="NAT_SF"/>
    <property type="match status" value="1"/>
</dbReference>
<protein>
    <submittedName>
        <fullName evidence="3">Putative N-acetyltransferase YhbS</fullName>
    </submittedName>
</protein>
<evidence type="ECO:0000256" key="1">
    <source>
        <dbReference type="SAM" id="MobiDB-lite"/>
    </source>
</evidence>
<dbReference type="GO" id="GO:0016747">
    <property type="term" value="F:acyltransferase activity, transferring groups other than amino-acyl groups"/>
    <property type="evidence" value="ECO:0007669"/>
    <property type="project" value="InterPro"/>
</dbReference>
<evidence type="ECO:0000313" key="3">
    <source>
        <dbReference type="EMBL" id="RED16146.1"/>
    </source>
</evidence>
<keyword evidence="4" id="KW-1185">Reference proteome</keyword>
<evidence type="ECO:0000313" key="4">
    <source>
        <dbReference type="Proteomes" id="UP000256310"/>
    </source>
</evidence>
<comment type="caution">
    <text evidence="3">The sequence shown here is derived from an EMBL/GenBank/DDBJ whole genome shotgun (WGS) entry which is preliminary data.</text>
</comment>
<dbReference type="SUPFAM" id="SSF55729">
    <property type="entry name" value="Acyl-CoA N-acyltransferases (Nat)"/>
    <property type="match status" value="1"/>
</dbReference>
<evidence type="ECO:0000259" key="2">
    <source>
        <dbReference type="PROSITE" id="PS51186"/>
    </source>
</evidence>
<gene>
    <name evidence="3" type="ORF">DFR46_1161</name>
</gene>
<dbReference type="AlphaFoldDB" id="A0A3D9FGA2"/>
<feature type="compositionally biased region" description="Basic and acidic residues" evidence="1">
    <location>
        <begin position="164"/>
        <end position="174"/>
    </location>
</feature>
<feature type="region of interest" description="Disordered" evidence="1">
    <location>
        <begin position="147"/>
        <end position="174"/>
    </location>
</feature>
<name>A0A3D9FGA2_9SPHN</name>
<dbReference type="Proteomes" id="UP000256310">
    <property type="component" value="Unassembled WGS sequence"/>
</dbReference>
<dbReference type="PROSITE" id="PS51186">
    <property type="entry name" value="GNAT"/>
    <property type="match status" value="1"/>
</dbReference>
<dbReference type="Pfam" id="PF13527">
    <property type="entry name" value="Acetyltransf_9"/>
    <property type="match status" value="1"/>
</dbReference>
<dbReference type="EMBL" id="QRDP01000004">
    <property type="protein sequence ID" value="RED16146.1"/>
    <property type="molecule type" value="Genomic_DNA"/>
</dbReference>
<dbReference type="InterPro" id="IPR000182">
    <property type="entry name" value="GNAT_dom"/>
</dbReference>
<dbReference type="RefSeq" id="WP_116235585.1">
    <property type="nucleotide sequence ID" value="NZ_QRDP01000004.1"/>
</dbReference>
<keyword evidence="3" id="KW-0808">Transferase</keyword>
<organism evidence="3 4">
    <name type="scientific">Parasphingopyxis lamellibrachiae</name>
    <dbReference type="NCBI Taxonomy" id="680125"/>
    <lineage>
        <taxon>Bacteria</taxon>
        <taxon>Pseudomonadati</taxon>
        <taxon>Pseudomonadota</taxon>
        <taxon>Alphaproteobacteria</taxon>
        <taxon>Sphingomonadales</taxon>
        <taxon>Sphingomonadaceae</taxon>
        <taxon>Parasphingopyxis</taxon>
    </lineage>
</organism>
<dbReference type="Gene3D" id="3.40.630.30">
    <property type="match status" value="1"/>
</dbReference>
<sequence>MIDLQPLSAIAPAALEALLDLAFGTDRHGRTAYAVREGTEPLEELSFVALLDGKLAGSLQCWPVSLSRPDSDSLPLAMVGPVAVHPDHQNQGIGKHMTGIVAERLDLAGQSAMMIGDPEYYSPFGFRSGPARDWTLPGPVEPDRILLRPASGGDWPPDGFLEPDLLRSSERMPN</sequence>
<feature type="domain" description="N-acetyltransferase" evidence="2">
    <location>
        <begin position="2"/>
        <end position="151"/>
    </location>
</feature>
<reference evidence="3 4" key="1">
    <citation type="submission" date="2018-07" db="EMBL/GenBank/DDBJ databases">
        <title>Genomic Encyclopedia of Type Strains, Phase IV (KMG-IV): sequencing the most valuable type-strain genomes for metagenomic binning, comparative biology and taxonomic classification.</title>
        <authorList>
            <person name="Goeker M."/>
        </authorList>
    </citation>
    <scope>NUCLEOTIDE SEQUENCE [LARGE SCALE GENOMIC DNA]</scope>
    <source>
        <strain evidence="3 4">DSM 26725</strain>
    </source>
</reference>
<accession>A0A3D9FGA2</accession>
<dbReference type="InterPro" id="IPR016181">
    <property type="entry name" value="Acyl_CoA_acyltransferase"/>
</dbReference>